<keyword evidence="3" id="KW-1185">Reference proteome</keyword>
<name>A0ABV4TSZ0_9GAMM</name>
<dbReference type="Pfam" id="PF19891">
    <property type="entry name" value="DUF6364"/>
    <property type="match status" value="1"/>
</dbReference>
<sequence length="86" mass="9973">MKNVTISLDEETAHWAKVWATEHDTSVSKLVGDLLQERMQEDAEYRGIMERFLTREPRKMRSRRAGADGNPGREPLRPRPGKRLGR</sequence>
<accession>A0ABV4TSZ0</accession>
<protein>
    <submittedName>
        <fullName evidence="2">DUF6364 family protein</fullName>
    </submittedName>
</protein>
<proteinExistence type="predicted"/>
<feature type="region of interest" description="Disordered" evidence="1">
    <location>
        <begin position="54"/>
        <end position="86"/>
    </location>
</feature>
<reference evidence="2 3" key="1">
    <citation type="submission" date="2024-08" db="EMBL/GenBank/DDBJ databases">
        <title>Whole-genome sequencing of halo(alkali)philic microorganisms from hypersaline lakes.</title>
        <authorList>
            <person name="Sorokin D.Y."/>
            <person name="Merkel A.Y."/>
            <person name="Messina E."/>
            <person name="Yakimov M."/>
        </authorList>
    </citation>
    <scope>NUCLEOTIDE SEQUENCE [LARGE SCALE GENOMIC DNA]</scope>
    <source>
        <strain evidence="2 3">Cl-TMA</strain>
    </source>
</reference>
<comment type="caution">
    <text evidence="2">The sequence shown here is derived from an EMBL/GenBank/DDBJ whole genome shotgun (WGS) entry which is preliminary data.</text>
</comment>
<evidence type="ECO:0000313" key="3">
    <source>
        <dbReference type="Proteomes" id="UP001575181"/>
    </source>
</evidence>
<organism evidence="2 3">
    <name type="scientific">Thiohalorhabdus methylotrophus</name>
    <dbReference type="NCBI Taxonomy" id="3242694"/>
    <lineage>
        <taxon>Bacteria</taxon>
        <taxon>Pseudomonadati</taxon>
        <taxon>Pseudomonadota</taxon>
        <taxon>Gammaproteobacteria</taxon>
        <taxon>Thiohalorhabdales</taxon>
        <taxon>Thiohalorhabdaceae</taxon>
        <taxon>Thiohalorhabdus</taxon>
    </lineage>
</organism>
<dbReference type="EMBL" id="JBGUAW010000004">
    <property type="protein sequence ID" value="MFA9460435.1"/>
    <property type="molecule type" value="Genomic_DNA"/>
</dbReference>
<dbReference type="RefSeq" id="WP_373655221.1">
    <property type="nucleotide sequence ID" value="NZ_JBGUAW010000004.1"/>
</dbReference>
<dbReference type="Proteomes" id="UP001575181">
    <property type="component" value="Unassembled WGS sequence"/>
</dbReference>
<gene>
    <name evidence="2" type="ORF">ACERLL_06285</name>
</gene>
<dbReference type="InterPro" id="IPR045944">
    <property type="entry name" value="DUF6364"/>
</dbReference>
<evidence type="ECO:0000313" key="2">
    <source>
        <dbReference type="EMBL" id="MFA9460435.1"/>
    </source>
</evidence>
<evidence type="ECO:0000256" key="1">
    <source>
        <dbReference type="SAM" id="MobiDB-lite"/>
    </source>
</evidence>